<feature type="region of interest" description="Disordered" evidence="1">
    <location>
        <begin position="40"/>
        <end position="83"/>
    </location>
</feature>
<dbReference type="AlphaFoldDB" id="A0A9Q3VQ69"/>
<feature type="compositionally biased region" description="Gly residues" evidence="1">
    <location>
        <begin position="44"/>
        <end position="54"/>
    </location>
</feature>
<organism evidence="2 3">
    <name type="scientific">Streptomyces guryensis</name>
    <dbReference type="NCBI Taxonomy" id="2886947"/>
    <lineage>
        <taxon>Bacteria</taxon>
        <taxon>Bacillati</taxon>
        <taxon>Actinomycetota</taxon>
        <taxon>Actinomycetes</taxon>
        <taxon>Kitasatosporales</taxon>
        <taxon>Streptomycetaceae</taxon>
        <taxon>Streptomyces</taxon>
    </lineage>
</organism>
<sequence length="83" mass="9684">MFVLLLILIVVLFGFGFLHPIWWAAAASVVLVFGAAQYGRRGEGGGWDRGGSSGPGEYRDHRDRRRHRARWRRKVRRDSEYRR</sequence>
<feature type="compositionally biased region" description="Basic residues" evidence="1">
    <location>
        <begin position="62"/>
        <end position="76"/>
    </location>
</feature>
<evidence type="ECO:0000313" key="3">
    <source>
        <dbReference type="Proteomes" id="UP001108029"/>
    </source>
</evidence>
<proteinExistence type="predicted"/>
<dbReference type="Proteomes" id="UP001108029">
    <property type="component" value="Unassembled WGS sequence"/>
</dbReference>
<comment type="caution">
    <text evidence="2">The sequence shown here is derived from an EMBL/GenBank/DDBJ whole genome shotgun (WGS) entry which is preliminary data.</text>
</comment>
<dbReference type="EMBL" id="JAJSBI010000007">
    <property type="protein sequence ID" value="MCD9875408.1"/>
    <property type="molecule type" value="Genomic_DNA"/>
</dbReference>
<accession>A0A9Q3VQ69</accession>
<evidence type="ECO:0000256" key="1">
    <source>
        <dbReference type="SAM" id="MobiDB-lite"/>
    </source>
</evidence>
<dbReference type="RefSeq" id="WP_232649515.1">
    <property type="nucleotide sequence ID" value="NZ_JAJSBI010000007.1"/>
</dbReference>
<protein>
    <submittedName>
        <fullName evidence="2">Uncharacterized protein</fullName>
    </submittedName>
</protein>
<gene>
    <name evidence="2" type="ORF">LJ657_17380</name>
</gene>
<evidence type="ECO:0000313" key="2">
    <source>
        <dbReference type="EMBL" id="MCD9875408.1"/>
    </source>
</evidence>
<reference evidence="2" key="1">
    <citation type="submission" date="2021-12" db="EMBL/GenBank/DDBJ databases">
        <authorList>
            <person name="Lee J.-H."/>
            <person name="Kim S.-B."/>
        </authorList>
    </citation>
    <scope>NUCLEOTIDE SEQUENCE</scope>
    <source>
        <strain evidence="2">NR30</strain>
    </source>
</reference>
<keyword evidence="3" id="KW-1185">Reference proteome</keyword>
<name>A0A9Q3VQ69_9ACTN</name>